<name>A0A126Q124_ALTMA</name>
<dbReference type="Pfam" id="PF00561">
    <property type="entry name" value="Abhydrolase_1"/>
    <property type="match status" value="1"/>
</dbReference>
<feature type="domain" description="AB hydrolase-1" evidence="3">
    <location>
        <begin position="24"/>
        <end position="137"/>
    </location>
</feature>
<dbReference type="SUPFAM" id="SSF53474">
    <property type="entry name" value="alpha/beta-Hydrolases"/>
    <property type="match status" value="1"/>
</dbReference>
<dbReference type="Proteomes" id="UP000063991">
    <property type="component" value="Chromosome"/>
</dbReference>
<evidence type="ECO:0000313" key="5">
    <source>
        <dbReference type="Proteomes" id="UP000063991"/>
    </source>
</evidence>
<evidence type="ECO:0000256" key="1">
    <source>
        <dbReference type="ARBA" id="ARBA00008645"/>
    </source>
</evidence>
<sequence>MIETEFNIGALHLAALDNQGAGKVVLGLHGYLDNAESLRLLAPYLQTHRFIALDLAGHGRSGHRALGAHYNQADYLQDLYALIESQEWEEVILLGHSLGGILASLFAALFPEKVTAVISIDACGPLTESEETTAAQMRDAIISRHTKSRNKLRIVDLDDAVKARCKVSDIPAEHARSILSRNLTQDAGGHCFWSSDPKLRTKSTLRLTEKQAESLMRAIVCPILFIGASNSFKNLETVFPNRKGWFLNAQYEQLVGGHHIHMENTDDVGVLIRHFVEQL</sequence>
<protein>
    <submittedName>
        <fullName evidence="4">Alpha/beta hydrolase</fullName>
    </submittedName>
</protein>
<gene>
    <name evidence="4" type="ORF">AVL55_12905</name>
</gene>
<proteinExistence type="inferred from homology"/>
<dbReference type="AlphaFoldDB" id="A0A126Q124"/>
<evidence type="ECO:0000256" key="2">
    <source>
        <dbReference type="ARBA" id="ARBA00022801"/>
    </source>
</evidence>
<keyword evidence="2 4" id="KW-0378">Hydrolase</keyword>
<reference evidence="4 5" key="1">
    <citation type="submission" date="2015-12" db="EMBL/GenBank/DDBJ databases">
        <authorList>
            <person name="Shamseldin A."/>
            <person name="Moawad H."/>
            <person name="Abd El-Rahim W.M."/>
            <person name="Sadowsky M.J."/>
        </authorList>
    </citation>
    <scope>NUCLEOTIDE SEQUENCE [LARGE SCALE GENOMIC DNA]</scope>
    <source>
        <strain evidence="4 5">D7</strain>
    </source>
</reference>
<dbReference type="PANTHER" id="PTHR43798">
    <property type="entry name" value="MONOACYLGLYCEROL LIPASE"/>
    <property type="match status" value="1"/>
</dbReference>
<comment type="similarity">
    <text evidence="1">Belongs to the AB hydrolase superfamily.</text>
</comment>
<dbReference type="Gene3D" id="3.40.50.1820">
    <property type="entry name" value="alpha/beta hydrolase"/>
    <property type="match status" value="1"/>
</dbReference>
<accession>A0A126Q124</accession>
<dbReference type="InterPro" id="IPR050266">
    <property type="entry name" value="AB_hydrolase_sf"/>
</dbReference>
<dbReference type="EMBL" id="CP014323">
    <property type="protein sequence ID" value="AMJ98987.1"/>
    <property type="molecule type" value="Genomic_DNA"/>
</dbReference>
<dbReference type="GO" id="GO:0016020">
    <property type="term" value="C:membrane"/>
    <property type="evidence" value="ECO:0007669"/>
    <property type="project" value="TreeGrafter"/>
</dbReference>
<dbReference type="RefSeq" id="WP_061095416.1">
    <property type="nucleotide sequence ID" value="NZ_CP014323.1"/>
</dbReference>
<dbReference type="PANTHER" id="PTHR43798:SF14">
    <property type="entry name" value="SERINE HYDROLASE-LIKE PROTEIN DDB_G0286239"/>
    <property type="match status" value="1"/>
</dbReference>
<dbReference type="OrthoDB" id="149912at2"/>
<dbReference type="GO" id="GO:0016787">
    <property type="term" value="F:hydrolase activity"/>
    <property type="evidence" value="ECO:0007669"/>
    <property type="project" value="UniProtKB-KW"/>
</dbReference>
<evidence type="ECO:0000259" key="3">
    <source>
        <dbReference type="Pfam" id="PF00561"/>
    </source>
</evidence>
<dbReference type="InterPro" id="IPR000073">
    <property type="entry name" value="AB_hydrolase_1"/>
</dbReference>
<organism evidence="4 5">
    <name type="scientific">Alteromonas macleodii</name>
    <name type="common">Pseudoalteromonas macleodii</name>
    <dbReference type="NCBI Taxonomy" id="28108"/>
    <lineage>
        <taxon>Bacteria</taxon>
        <taxon>Pseudomonadati</taxon>
        <taxon>Pseudomonadota</taxon>
        <taxon>Gammaproteobacteria</taxon>
        <taxon>Alteromonadales</taxon>
        <taxon>Alteromonadaceae</taxon>
        <taxon>Alteromonas/Salinimonas group</taxon>
        <taxon>Alteromonas</taxon>
    </lineage>
</organism>
<dbReference type="InterPro" id="IPR029058">
    <property type="entry name" value="AB_hydrolase_fold"/>
</dbReference>
<evidence type="ECO:0000313" key="4">
    <source>
        <dbReference type="EMBL" id="AMJ98987.1"/>
    </source>
</evidence>
<dbReference type="PRINTS" id="PR00111">
    <property type="entry name" value="ABHYDROLASE"/>
</dbReference>